<keyword evidence="2" id="KW-0808">Transferase</keyword>
<reference evidence="2" key="1">
    <citation type="journal article" date="2021" name="PeerJ">
        <title>Extensive microbial diversity within the chicken gut microbiome revealed by metagenomics and culture.</title>
        <authorList>
            <person name="Gilroy R."/>
            <person name="Ravi A."/>
            <person name="Getino M."/>
            <person name="Pursley I."/>
            <person name="Horton D.L."/>
            <person name="Alikhan N.F."/>
            <person name="Baker D."/>
            <person name="Gharbi K."/>
            <person name="Hall N."/>
            <person name="Watson M."/>
            <person name="Adriaenssens E.M."/>
            <person name="Foster-Nyarko E."/>
            <person name="Jarju S."/>
            <person name="Secka A."/>
            <person name="Antonio M."/>
            <person name="Oren A."/>
            <person name="Chaudhuri R.R."/>
            <person name="La Ragione R."/>
            <person name="Hildebrand F."/>
            <person name="Pallen M.J."/>
        </authorList>
    </citation>
    <scope>NUCLEOTIDE SEQUENCE</scope>
    <source>
        <strain evidence="2">CHK174-6876</strain>
    </source>
</reference>
<dbReference type="EMBL" id="DYXG01000004">
    <property type="protein sequence ID" value="HJE96004.1"/>
    <property type="molecule type" value="Genomic_DNA"/>
</dbReference>
<organism evidence="2 3">
    <name type="scientific">Ligilactobacillus acidipiscis</name>
    <dbReference type="NCBI Taxonomy" id="89059"/>
    <lineage>
        <taxon>Bacteria</taxon>
        <taxon>Bacillati</taxon>
        <taxon>Bacillota</taxon>
        <taxon>Bacilli</taxon>
        <taxon>Lactobacillales</taxon>
        <taxon>Lactobacillaceae</taxon>
        <taxon>Ligilactobacillus</taxon>
    </lineage>
</organism>
<dbReference type="Pfam" id="PF00534">
    <property type="entry name" value="Glycos_transf_1"/>
    <property type="match status" value="1"/>
</dbReference>
<evidence type="ECO:0000259" key="1">
    <source>
        <dbReference type="Pfam" id="PF00534"/>
    </source>
</evidence>
<dbReference type="PANTHER" id="PTHR12526:SF630">
    <property type="entry name" value="GLYCOSYLTRANSFERASE"/>
    <property type="match status" value="1"/>
</dbReference>
<reference evidence="2" key="2">
    <citation type="submission" date="2021-09" db="EMBL/GenBank/DDBJ databases">
        <authorList>
            <person name="Gilroy R."/>
        </authorList>
    </citation>
    <scope>NUCLEOTIDE SEQUENCE</scope>
    <source>
        <strain evidence="2">CHK174-6876</strain>
    </source>
</reference>
<dbReference type="EC" id="2.4.-.-" evidence="2"/>
<protein>
    <submittedName>
        <fullName evidence="2">Glycosyltransferase</fullName>
        <ecNumber evidence="2">2.4.-.-</ecNumber>
    </submittedName>
</protein>
<dbReference type="CDD" id="cd03811">
    <property type="entry name" value="GT4_GT28_WabH-like"/>
    <property type="match status" value="1"/>
</dbReference>
<dbReference type="GO" id="GO:0016757">
    <property type="term" value="F:glycosyltransferase activity"/>
    <property type="evidence" value="ECO:0007669"/>
    <property type="project" value="UniProtKB-KW"/>
</dbReference>
<evidence type="ECO:0000313" key="3">
    <source>
        <dbReference type="Proteomes" id="UP000707535"/>
    </source>
</evidence>
<dbReference type="Gene3D" id="3.40.50.2000">
    <property type="entry name" value="Glycogen Phosphorylase B"/>
    <property type="match status" value="2"/>
</dbReference>
<dbReference type="Proteomes" id="UP000707535">
    <property type="component" value="Unassembled WGS sequence"/>
</dbReference>
<name>A0A921F6M8_9LACO</name>
<dbReference type="AlphaFoldDB" id="A0A921F6M8"/>
<proteinExistence type="predicted"/>
<evidence type="ECO:0000313" key="2">
    <source>
        <dbReference type="EMBL" id="HJE96004.1"/>
    </source>
</evidence>
<comment type="caution">
    <text evidence="2">The sequence shown here is derived from an EMBL/GenBank/DDBJ whole genome shotgun (WGS) entry which is preliminary data.</text>
</comment>
<gene>
    <name evidence="2" type="ORF">K8V00_00150</name>
</gene>
<dbReference type="InterPro" id="IPR001296">
    <property type="entry name" value="Glyco_trans_1"/>
</dbReference>
<dbReference type="PANTHER" id="PTHR12526">
    <property type="entry name" value="GLYCOSYLTRANSFERASE"/>
    <property type="match status" value="1"/>
</dbReference>
<accession>A0A921F6M8</accession>
<sequence length="355" mass="40549">MKCTILTGPMAGHGGEETVISKFTSLLNDKYDFDLCISLCIGDTDWVSKISANFSSIYVNNNNNPFFKLYFIFNVLHRTKSEEIICLTPRMVFLAKVAQRLFFKKYKIISWLQFAVSKKFDAKTAKMLKKADYHLAISSGIFEELLLLDVPEDRVGLIYNPVTPKKRNIFPSSAKTKFLYIARIQFEKEKNLSELLSAFGLLKSNNKWTLDIYGADETNDSKETTKCIELAKKLNIEQNIKWHGWENEVWEKVQEADCLVLSSTNEGFGMVLCEAISYGIPVISSDCPVGPKDIVNKDNGYLYPMGDVQALADYLSKFINKETNFQTEKVKESIEEMYLNNYRSKVKSLLDHWGG</sequence>
<keyword evidence="2" id="KW-0328">Glycosyltransferase</keyword>
<feature type="domain" description="Glycosyl transferase family 1" evidence="1">
    <location>
        <begin position="173"/>
        <end position="324"/>
    </location>
</feature>
<dbReference type="SUPFAM" id="SSF53756">
    <property type="entry name" value="UDP-Glycosyltransferase/glycogen phosphorylase"/>
    <property type="match status" value="1"/>
</dbReference>